<reference evidence="1" key="1">
    <citation type="submission" date="2020-05" db="EMBL/GenBank/DDBJ databases">
        <title>Large-scale comparative analyses of tick genomes elucidate their genetic diversity and vector capacities.</title>
        <authorList>
            <person name="Jia N."/>
            <person name="Wang J."/>
            <person name="Shi W."/>
            <person name="Du L."/>
            <person name="Sun Y."/>
            <person name="Zhan W."/>
            <person name="Jiang J."/>
            <person name="Wang Q."/>
            <person name="Zhang B."/>
            <person name="Ji P."/>
            <person name="Sakyi L.B."/>
            <person name="Cui X."/>
            <person name="Yuan T."/>
            <person name="Jiang B."/>
            <person name="Yang W."/>
            <person name="Lam T.T.-Y."/>
            <person name="Chang Q."/>
            <person name="Ding S."/>
            <person name="Wang X."/>
            <person name="Zhu J."/>
            <person name="Ruan X."/>
            <person name="Zhao L."/>
            <person name="Wei J."/>
            <person name="Que T."/>
            <person name="Du C."/>
            <person name="Cheng J."/>
            <person name="Dai P."/>
            <person name="Han X."/>
            <person name="Huang E."/>
            <person name="Gao Y."/>
            <person name="Liu J."/>
            <person name="Shao H."/>
            <person name="Ye R."/>
            <person name="Li L."/>
            <person name="Wei W."/>
            <person name="Wang X."/>
            <person name="Wang C."/>
            <person name="Yang T."/>
            <person name="Huo Q."/>
            <person name="Li W."/>
            <person name="Guo W."/>
            <person name="Chen H."/>
            <person name="Zhou L."/>
            <person name="Ni X."/>
            <person name="Tian J."/>
            <person name="Zhou Y."/>
            <person name="Sheng Y."/>
            <person name="Liu T."/>
            <person name="Pan Y."/>
            <person name="Xia L."/>
            <person name="Li J."/>
            <person name="Zhao F."/>
            <person name="Cao W."/>
        </authorList>
    </citation>
    <scope>NUCLEOTIDE SEQUENCE</scope>
    <source>
        <strain evidence="1">Hyas-2018</strain>
    </source>
</reference>
<keyword evidence="2" id="KW-1185">Reference proteome</keyword>
<organism evidence="1 2">
    <name type="scientific">Hyalomma asiaticum</name>
    <name type="common">Tick</name>
    <dbReference type="NCBI Taxonomy" id="266040"/>
    <lineage>
        <taxon>Eukaryota</taxon>
        <taxon>Metazoa</taxon>
        <taxon>Ecdysozoa</taxon>
        <taxon>Arthropoda</taxon>
        <taxon>Chelicerata</taxon>
        <taxon>Arachnida</taxon>
        <taxon>Acari</taxon>
        <taxon>Parasitiformes</taxon>
        <taxon>Ixodida</taxon>
        <taxon>Ixodoidea</taxon>
        <taxon>Ixodidae</taxon>
        <taxon>Hyalomminae</taxon>
        <taxon>Hyalomma</taxon>
    </lineage>
</organism>
<gene>
    <name evidence="1" type="ORF">HPB50_021432</name>
</gene>
<name>A0ACB7TJQ2_HYAAI</name>
<protein>
    <submittedName>
        <fullName evidence="1">Uncharacterized protein</fullName>
    </submittedName>
</protein>
<dbReference type="Proteomes" id="UP000821845">
    <property type="component" value="Chromosome 1"/>
</dbReference>
<sequence length="117" mass="13199">MVTCIVCVATASRPRSRHRRRHPTKPIFRPASTSIAERDLRRRQPSAHDTPGATLLNNRQDRAEGPEAMSRSPRGASAAASSWEERQERLFCTALHINPAQSYGNHLFALDTSWHQE</sequence>
<comment type="caution">
    <text evidence="1">The sequence shown here is derived from an EMBL/GenBank/DDBJ whole genome shotgun (WGS) entry which is preliminary data.</text>
</comment>
<evidence type="ECO:0000313" key="1">
    <source>
        <dbReference type="EMBL" id="KAH6947792.1"/>
    </source>
</evidence>
<dbReference type="EMBL" id="CM023481">
    <property type="protein sequence ID" value="KAH6947792.1"/>
    <property type="molecule type" value="Genomic_DNA"/>
</dbReference>
<evidence type="ECO:0000313" key="2">
    <source>
        <dbReference type="Proteomes" id="UP000821845"/>
    </source>
</evidence>
<proteinExistence type="predicted"/>
<accession>A0ACB7TJQ2</accession>